<feature type="disulfide bond" evidence="17 20">
    <location>
        <begin position="315"/>
        <end position="333"/>
    </location>
</feature>
<evidence type="ECO:0000256" key="10">
    <source>
        <dbReference type="ARBA" id="ARBA00023180"/>
    </source>
</evidence>
<evidence type="ECO:0000256" key="21">
    <source>
        <dbReference type="RuleBase" id="RU361144"/>
    </source>
</evidence>
<reference evidence="22 23" key="1">
    <citation type="journal article" date="2018" name="Gigascience">
        <title>Genomes of trombidid mites reveal novel predicted allergens and laterally-transferred genes associated with secondary metabolism.</title>
        <authorList>
            <person name="Dong X."/>
            <person name="Chaisiri K."/>
            <person name="Xia D."/>
            <person name="Armstrong S.D."/>
            <person name="Fang Y."/>
            <person name="Donnelly M.J."/>
            <person name="Kadowaki T."/>
            <person name="McGarry J.W."/>
            <person name="Darby A.C."/>
            <person name="Makepeace B.L."/>
        </authorList>
    </citation>
    <scope>NUCLEOTIDE SEQUENCE [LARGE SCALE GENOMIC DNA]</scope>
    <source>
        <strain evidence="22">UoL-UT</strain>
    </source>
</reference>
<protein>
    <recommendedName>
        <fullName evidence="12 21">Angiotensin-converting enzyme</fullName>
        <ecNumber evidence="21">3.4.-.-</ecNumber>
    </recommendedName>
</protein>
<evidence type="ECO:0000256" key="1">
    <source>
        <dbReference type="ARBA" id="ARBA00008139"/>
    </source>
</evidence>
<comment type="catalytic activity">
    <reaction evidence="11">
        <text>Release of a C-terminal dipeptide, oligopeptide-|-Xaa-Yaa, when Xaa is not Pro, and Yaa is neither Asp nor Glu. Thus, conversion of angiotensin I to angiotensin II, with increase in vasoconstrictor activity, but no action on angiotensin II.</text>
        <dbReference type="EC" id="3.4.15.1"/>
    </reaction>
</comment>
<dbReference type="GO" id="GO:0008241">
    <property type="term" value="F:peptidyl-dipeptidase activity"/>
    <property type="evidence" value="ECO:0007669"/>
    <property type="project" value="UniProtKB-EC"/>
</dbReference>
<evidence type="ECO:0000256" key="20">
    <source>
        <dbReference type="PROSITE-ProRule" id="PRU01355"/>
    </source>
</evidence>
<dbReference type="GO" id="GO:0005886">
    <property type="term" value="C:plasma membrane"/>
    <property type="evidence" value="ECO:0007669"/>
    <property type="project" value="TreeGrafter"/>
</dbReference>
<dbReference type="GO" id="GO:0046872">
    <property type="term" value="F:metal ion binding"/>
    <property type="evidence" value="ECO:0007669"/>
    <property type="project" value="UniProtKB-KW"/>
</dbReference>
<evidence type="ECO:0000256" key="8">
    <source>
        <dbReference type="ARBA" id="ARBA00023049"/>
    </source>
</evidence>
<evidence type="ECO:0000256" key="15">
    <source>
        <dbReference type="PIRSR" id="PIRSR601548-2"/>
    </source>
</evidence>
<organism evidence="22 23">
    <name type="scientific">Leptotrombidium deliense</name>
    <dbReference type="NCBI Taxonomy" id="299467"/>
    <lineage>
        <taxon>Eukaryota</taxon>
        <taxon>Metazoa</taxon>
        <taxon>Ecdysozoa</taxon>
        <taxon>Arthropoda</taxon>
        <taxon>Chelicerata</taxon>
        <taxon>Arachnida</taxon>
        <taxon>Acari</taxon>
        <taxon>Acariformes</taxon>
        <taxon>Trombidiformes</taxon>
        <taxon>Prostigmata</taxon>
        <taxon>Anystina</taxon>
        <taxon>Parasitengona</taxon>
        <taxon>Trombiculoidea</taxon>
        <taxon>Trombiculidae</taxon>
        <taxon>Leptotrombidium</taxon>
    </lineage>
</organism>
<dbReference type="GO" id="GO:0006508">
    <property type="term" value="P:proteolysis"/>
    <property type="evidence" value="ECO:0007669"/>
    <property type="project" value="UniProtKB-KW"/>
</dbReference>
<dbReference type="PRINTS" id="PR00791">
    <property type="entry name" value="PEPDIPTASEA"/>
</dbReference>
<dbReference type="Proteomes" id="UP000288716">
    <property type="component" value="Unassembled WGS sequence"/>
</dbReference>
<dbReference type="Pfam" id="PF01401">
    <property type="entry name" value="Peptidase_M2"/>
    <property type="match status" value="1"/>
</dbReference>
<keyword evidence="10 18" id="KW-0325">Glycoprotein</keyword>
<keyword evidence="6 21" id="KW-0378">Hydrolase</keyword>
<evidence type="ECO:0000256" key="6">
    <source>
        <dbReference type="ARBA" id="ARBA00022801"/>
    </source>
</evidence>
<evidence type="ECO:0000256" key="7">
    <source>
        <dbReference type="ARBA" id="ARBA00022833"/>
    </source>
</evidence>
<evidence type="ECO:0000256" key="13">
    <source>
        <dbReference type="PIRSR" id="PIRSR601548-1"/>
    </source>
</evidence>
<keyword evidence="8 21" id="KW-0482">Metalloprotease</keyword>
<dbReference type="GO" id="GO:0004180">
    <property type="term" value="F:carboxypeptidase activity"/>
    <property type="evidence" value="ECO:0007669"/>
    <property type="project" value="UniProtKB-KW"/>
</dbReference>
<feature type="active site" description="Proton acceptor 2" evidence="14">
    <location>
        <position position="347"/>
    </location>
</feature>
<dbReference type="PANTHER" id="PTHR10514">
    <property type="entry name" value="ANGIOTENSIN-CONVERTING ENZYME"/>
    <property type="match status" value="1"/>
</dbReference>
<sequence length="588" mass="68653">SAWRNATSFAWKQFDDPLIRRWFKSLSILGKAALSPDKLREVRICTKCCNVITFNPFQHCYSIYTTCASRKLIFCENLNFKRDKQRLKEEIIFELLLFIIHLNEIIADMENVYSTAKICPFRINGGYSDGDKSNVTAQCNLTLEPDLQRIIGESRDYDELLHVWKAWRDKSGKKIRFVDTGELWRQYYESDEFQDDLERLWIQLKPLYDHLHAFVRRRLISLYGTNRIRSNGPIPAHLLGNMWAQTWRNLQDILTPFPEKPSIDVTSNMVKKNITAFDMFKVSEEFFTSLGLKAMPDDFWKRSIITKPENREIVCHASAWDFCNSKDVRIKQCTSINMRDLVVTHHEMGHIQYFLQYASQPYVFREGANPGFHEAVGDVLALSVSTPNHLQRISLLDEVANDEQGDLNYLMALALDKIAFLPSAYLMDLWRWKVFNGQIKENEMNEQWWAHRVKYQGVCAPIRRNESDFDAGAKYHIAANVPYIRYFVSYVVQFQFHKSLCEASGHKGALHKCDIYRSKEAGHLLSKTLEKGSSIRWQQAMRIITNGKSDRMDAGPLLEYFDPLFDYLKRNLKGEHIGWVHHENNVCP</sequence>
<gene>
    <name evidence="22" type="ORF">B4U80_03050</name>
</gene>
<dbReference type="PROSITE" id="PS52011">
    <property type="entry name" value="PEPTIDASE_M2"/>
    <property type="match status" value="1"/>
</dbReference>
<keyword evidence="7 16" id="KW-0862">Zinc</keyword>
<keyword evidence="9 17" id="KW-1015">Disulfide bond</keyword>
<dbReference type="SUPFAM" id="SSF55486">
    <property type="entry name" value="Metalloproteases ('zincins'), catalytic domain"/>
    <property type="match status" value="1"/>
</dbReference>
<proteinExistence type="inferred from homology"/>
<dbReference type="InterPro" id="IPR001548">
    <property type="entry name" value="Peptidase_M2"/>
</dbReference>
<feature type="binding site" evidence="19">
    <location>
        <position position="346"/>
    </location>
    <ligand>
        <name>Zn(2+)</name>
        <dbReference type="ChEBI" id="CHEBI:29105"/>
        <label>2</label>
        <note>catalytic</note>
    </ligand>
</feature>
<evidence type="ECO:0000256" key="18">
    <source>
        <dbReference type="PIRSR" id="PIRSR601548-5"/>
    </source>
</evidence>
<evidence type="ECO:0000256" key="3">
    <source>
        <dbReference type="ARBA" id="ARBA00022670"/>
    </source>
</evidence>
<feature type="binding site" evidence="19">
    <location>
        <position position="350"/>
    </location>
    <ligand>
        <name>Zn(2+)</name>
        <dbReference type="ChEBI" id="CHEBI:29105"/>
        <label>2</label>
        <note>catalytic</note>
    </ligand>
</feature>
<keyword evidence="3 21" id="KW-0645">Protease</keyword>
<dbReference type="GO" id="GO:0008237">
    <property type="term" value="F:metallopeptidase activity"/>
    <property type="evidence" value="ECO:0007669"/>
    <property type="project" value="UniProtKB-KW"/>
</dbReference>
<comment type="caution">
    <text evidence="20">Lacks conserved residue(s) required for the propagation of feature annotation.</text>
</comment>
<dbReference type="VEuPathDB" id="VectorBase:LDEU005075"/>
<keyword evidence="23" id="KW-1185">Reference proteome</keyword>
<dbReference type="AlphaFoldDB" id="A0A443SHK6"/>
<feature type="active site" description="Proton acceptor 1" evidence="13">
    <location>
        <position position="347"/>
    </location>
</feature>
<dbReference type="OrthoDB" id="10029630at2759"/>
<feature type="glycosylation site" description="N-linked (GlcNAc...) asparagine" evidence="18">
    <location>
        <position position="134"/>
    </location>
</feature>
<dbReference type="CDD" id="cd06461">
    <property type="entry name" value="M2_ACE"/>
    <property type="match status" value="1"/>
</dbReference>
<feature type="binding site" evidence="15">
    <location>
        <position position="485"/>
    </location>
    <ligand>
        <name>chloride</name>
        <dbReference type="ChEBI" id="CHEBI:17996"/>
        <label>1</label>
    </ligand>
</feature>
<evidence type="ECO:0000256" key="16">
    <source>
        <dbReference type="PIRSR" id="PIRSR601548-3"/>
    </source>
</evidence>
<feature type="binding site" evidence="16">
    <location>
        <position position="374"/>
    </location>
    <ligand>
        <name>Zn(2+)</name>
        <dbReference type="ChEBI" id="CHEBI:29105"/>
        <label>1</label>
        <note>catalytic</note>
    </ligand>
</feature>
<feature type="binding site" evidence="15">
    <location>
        <position position="188"/>
    </location>
    <ligand>
        <name>chloride</name>
        <dbReference type="ChEBI" id="CHEBI:17996"/>
        <label>1</label>
    </ligand>
</feature>
<dbReference type="FunFam" id="1.10.1370.30:FF:000004">
    <property type="entry name" value="Angiotensin-converting enzyme"/>
    <property type="match status" value="1"/>
</dbReference>
<keyword evidence="5" id="KW-0732">Signal</keyword>
<evidence type="ECO:0000256" key="17">
    <source>
        <dbReference type="PIRSR" id="PIRSR601548-4"/>
    </source>
</evidence>
<evidence type="ECO:0000313" key="23">
    <source>
        <dbReference type="Proteomes" id="UP000288716"/>
    </source>
</evidence>
<feature type="disulfide bond" evidence="17">
    <location>
        <begin position="119"/>
        <end position="139"/>
    </location>
</feature>
<feature type="binding site" evidence="16">
    <location>
        <position position="350"/>
    </location>
    <ligand>
        <name>Zn(2+)</name>
        <dbReference type="ChEBI" id="CHEBI:29105"/>
        <label>1</label>
        <note>catalytic</note>
    </ligand>
</feature>
<name>A0A443SHK6_9ACAR</name>
<feature type="disulfide bond" evidence="17">
    <location>
        <begin position="501"/>
        <end position="513"/>
    </location>
</feature>
<evidence type="ECO:0000256" key="12">
    <source>
        <dbReference type="ARBA" id="ARBA00039858"/>
    </source>
</evidence>
<accession>A0A443SHK6</accession>
<evidence type="ECO:0000256" key="5">
    <source>
        <dbReference type="ARBA" id="ARBA00022729"/>
    </source>
</evidence>
<evidence type="ECO:0000256" key="4">
    <source>
        <dbReference type="ARBA" id="ARBA00022723"/>
    </source>
</evidence>
<feature type="non-terminal residue" evidence="22">
    <location>
        <position position="1"/>
    </location>
</feature>
<comment type="cofactor">
    <cofactor evidence="21">
        <name>Zn(2+)</name>
        <dbReference type="ChEBI" id="CHEBI:29105"/>
    </cofactor>
    <text evidence="21">Binds 1 zinc ion per subunit.</text>
</comment>
<comment type="similarity">
    <text evidence="1 20 21">Belongs to the peptidase M2 family.</text>
</comment>
<feature type="active site" description="Proton donor 1" evidence="13">
    <location>
        <position position="476"/>
    </location>
</feature>
<keyword evidence="2 21" id="KW-0121">Carboxypeptidase</keyword>
<feature type="active site" description="Proton donor 2" evidence="14">
    <location>
        <position position="476"/>
    </location>
</feature>
<dbReference type="Gene3D" id="1.10.1370.30">
    <property type="match status" value="1"/>
</dbReference>
<evidence type="ECO:0000313" key="22">
    <source>
        <dbReference type="EMBL" id="RWS26965.1"/>
    </source>
</evidence>
<dbReference type="PANTHER" id="PTHR10514:SF27">
    <property type="entry name" value="ANGIOTENSIN-CONVERTING ENZYME"/>
    <property type="match status" value="1"/>
</dbReference>
<keyword evidence="4 16" id="KW-0479">Metal-binding</keyword>
<evidence type="ECO:0000256" key="11">
    <source>
        <dbReference type="ARBA" id="ARBA00036868"/>
    </source>
</evidence>
<feature type="binding site" evidence="16">
    <location>
        <position position="346"/>
    </location>
    <ligand>
        <name>Zn(2+)</name>
        <dbReference type="ChEBI" id="CHEBI:29105"/>
        <label>1</label>
        <note>catalytic</note>
    </ligand>
</feature>
<evidence type="ECO:0000256" key="9">
    <source>
        <dbReference type="ARBA" id="ARBA00023157"/>
    </source>
</evidence>
<evidence type="ECO:0000256" key="19">
    <source>
        <dbReference type="PIRSR" id="PIRSR601548-8"/>
    </source>
</evidence>
<evidence type="ECO:0000256" key="14">
    <source>
        <dbReference type="PIRSR" id="PIRSR601548-11"/>
    </source>
</evidence>
<comment type="caution">
    <text evidence="22">The sequence shown here is derived from an EMBL/GenBank/DDBJ whole genome shotgun (WGS) entry which is preliminary data.</text>
</comment>
<evidence type="ECO:0000256" key="2">
    <source>
        <dbReference type="ARBA" id="ARBA00022645"/>
    </source>
</evidence>
<dbReference type="EC" id="3.4.-.-" evidence="21"/>
<feature type="binding site" evidence="19">
    <location>
        <position position="374"/>
    </location>
    <ligand>
        <name>Zn(2+)</name>
        <dbReference type="ChEBI" id="CHEBI:29105"/>
        <label>2</label>
        <note>catalytic</note>
    </ligand>
</feature>
<dbReference type="EMBL" id="NCKV01002351">
    <property type="protein sequence ID" value="RWS26965.1"/>
    <property type="molecule type" value="Genomic_DNA"/>
</dbReference>